<proteinExistence type="predicted"/>
<dbReference type="PANTHER" id="PTHR43316">
    <property type="entry name" value="HYDROLASE, HALOACID DELAHOGENASE-RELATED"/>
    <property type="match status" value="1"/>
</dbReference>
<dbReference type="InterPro" id="IPR036412">
    <property type="entry name" value="HAD-like_sf"/>
</dbReference>
<dbReference type="PANTHER" id="PTHR43316:SF3">
    <property type="entry name" value="HALOACID DEHALOGENASE, TYPE II (AFU_ORTHOLOGUE AFUA_2G07750)-RELATED"/>
    <property type="match status" value="1"/>
</dbReference>
<dbReference type="Proteomes" id="UP000183174">
    <property type="component" value="Unassembled WGS sequence"/>
</dbReference>
<accession>A0A0R3C7R7</accession>
<sequence>MTTPSNLSAVKALVFDVFGTVVDWRTSLITDFMWWSKQRGITADWTALVDGWRGMYMASMDDVRQHPERGYVMLDDLHRRSLEQLVDQFAIRGLTEADLDYLTKGWHRLHPWPDSVAGLMRLKSKFVISPLSNGNVALLTNMAKFAGLPWDLIMSAELFEHYKPDPETYLGAAKLLCLKPEEVMMVAAHNGDLAAAQKNGLKTAFVARPTEYGPLQKVDFEATGKWDIVAKDFGGIADQLGC</sequence>
<dbReference type="Gene3D" id="3.40.50.1000">
    <property type="entry name" value="HAD superfamily/HAD-like"/>
    <property type="match status" value="1"/>
</dbReference>
<protein>
    <submittedName>
        <fullName evidence="2 3">Haloacid dehalogenase</fullName>
    </submittedName>
</protein>
<dbReference type="RefSeq" id="WP_036022944.1">
    <property type="nucleotide sequence ID" value="NZ_FMAE01000004.1"/>
</dbReference>
<evidence type="ECO:0000256" key="1">
    <source>
        <dbReference type="ARBA" id="ARBA00022801"/>
    </source>
</evidence>
<dbReference type="InterPro" id="IPR051540">
    <property type="entry name" value="S-2-haloacid_dehalogenase"/>
</dbReference>
<dbReference type="OrthoDB" id="9785638at2"/>
<evidence type="ECO:0000313" key="3">
    <source>
        <dbReference type="EMBL" id="SCB32082.1"/>
    </source>
</evidence>
<keyword evidence="1" id="KW-0378">Hydrolase</keyword>
<dbReference type="EMBL" id="FMAE01000004">
    <property type="protein sequence ID" value="SCB32082.1"/>
    <property type="molecule type" value="Genomic_DNA"/>
</dbReference>
<dbReference type="InterPro" id="IPR023214">
    <property type="entry name" value="HAD_sf"/>
</dbReference>
<dbReference type="STRING" id="108015.GA0061099_1004724"/>
<dbReference type="Gene3D" id="1.10.150.750">
    <property type="match status" value="1"/>
</dbReference>
<dbReference type="SUPFAM" id="SSF56784">
    <property type="entry name" value="HAD-like"/>
    <property type="match status" value="1"/>
</dbReference>
<dbReference type="InterPro" id="IPR006328">
    <property type="entry name" value="2-HAD"/>
</dbReference>
<dbReference type="CDD" id="cd02588">
    <property type="entry name" value="HAD_L2-DEX"/>
    <property type="match status" value="1"/>
</dbReference>
<dbReference type="NCBIfam" id="TIGR01493">
    <property type="entry name" value="HAD-SF-IA-v2"/>
    <property type="match status" value="1"/>
</dbReference>
<dbReference type="Pfam" id="PF00702">
    <property type="entry name" value="Hydrolase"/>
    <property type="match status" value="1"/>
</dbReference>
<dbReference type="PRINTS" id="PR00413">
    <property type="entry name" value="HADHALOGNASE"/>
</dbReference>
<evidence type="ECO:0000313" key="2">
    <source>
        <dbReference type="EMBL" id="KRP92444.1"/>
    </source>
</evidence>
<gene>
    <name evidence="2" type="ORF">AOQ72_30250</name>
    <name evidence="3" type="ORF">GA0061099_1004724</name>
</gene>
<dbReference type="InterPro" id="IPR006439">
    <property type="entry name" value="HAD-SF_hydro_IA"/>
</dbReference>
<evidence type="ECO:0000313" key="5">
    <source>
        <dbReference type="Proteomes" id="UP000183174"/>
    </source>
</evidence>
<dbReference type="EMBL" id="LJYF01000031">
    <property type="protein sequence ID" value="KRP92444.1"/>
    <property type="molecule type" value="Genomic_DNA"/>
</dbReference>
<organism evidence="2 4">
    <name type="scientific">Bradyrhizobium yuanmingense</name>
    <dbReference type="NCBI Taxonomy" id="108015"/>
    <lineage>
        <taxon>Bacteria</taxon>
        <taxon>Pseudomonadati</taxon>
        <taxon>Pseudomonadota</taxon>
        <taxon>Alphaproteobacteria</taxon>
        <taxon>Hyphomicrobiales</taxon>
        <taxon>Nitrobacteraceae</taxon>
        <taxon>Bradyrhizobium</taxon>
    </lineage>
</organism>
<dbReference type="NCBIfam" id="TIGR01428">
    <property type="entry name" value="HAD_type_II"/>
    <property type="match status" value="1"/>
</dbReference>
<name>A0A0R3C7R7_9BRAD</name>
<evidence type="ECO:0000313" key="4">
    <source>
        <dbReference type="Proteomes" id="UP000051380"/>
    </source>
</evidence>
<reference evidence="3 5" key="2">
    <citation type="submission" date="2016-08" db="EMBL/GenBank/DDBJ databases">
        <authorList>
            <person name="Seilhamer J.J."/>
        </authorList>
    </citation>
    <scope>NUCLEOTIDE SEQUENCE [LARGE SCALE GENOMIC DNA]</scope>
    <source>
        <strain evidence="3 5">CCBAU 10071</strain>
    </source>
</reference>
<reference evidence="2 4" key="1">
    <citation type="submission" date="2015-09" db="EMBL/GenBank/DDBJ databases">
        <title>Draft Genome Sequence of the Strain BR 3267 (Bradyrhizobium yuanmingense) recommended as inoculant for cowpea in Brazil.</title>
        <authorList>
            <person name="Simoes-Araujo J.L."/>
            <person name="Zilli J.E."/>
        </authorList>
    </citation>
    <scope>NUCLEOTIDE SEQUENCE [LARGE SCALE GENOMIC DNA]</scope>
    <source>
        <strain evidence="2 4">BR3267</strain>
    </source>
</reference>
<dbReference type="Proteomes" id="UP000051380">
    <property type="component" value="Unassembled WGS sequence"/>
</dbReference>
<dbReference type="GO" id="GO:0019120">
    <property type="term" value="F:hydrolase activity, acting on acid halide bonds, in C-halide compounds"/>
    <property type="evidence" value="ECO:0007669"/>
    <property type="project" value="InterPro"/>
</dbReference>
<dbReference type="AlphaFoldDB" id="A0A0R3C7R7"/>